<proteinExistence type="predicted"/>
<accession>J8D5H9</accession>
<evidence type="ECO:0000313" key="2">
    <source>
        <dbReference type="Proteomes" id="UP000006977"/>
    </source>
</evidence>
<sequence>MRRSFNRDIELTQTVQFQIMIHFQTKYVQADFIFGRVAIPDYERNIQKNLSALERL</sequence>
<reference evidence="1 2" key="1">
    <citation type="submission" date="2012-04" db="EMBL/GenBank/DDBJ databases">
        <title>The Genome Sequence of Bacillus cereus HuA4-10.</title>
        <authorList>
            <consortium name="The Broad Institute Genome Sequencing Platform"/>
            <consortium name="The Broad Institute Genome Sequencing Center for Infectious Disease"/>
            <person name="Feldgarden M."/>
            <person name="Van der Auwera G.A."/>
            <person name="Mahillon J."/>
            <person name="Duprez V."/>
            <person name="Timmery S."/>
            <person name="Mattelet C."/>
            <person name="Dierick K."/>
            <person name="Sun M."/>
            <person name="Yu Z."/>
            <person name="Zhu L."/>
            <person name="Hu X."/>
            <person name="Shank E.B."/>
            <person name="Swiecicka I."/>
            <person name="Hansen B.M."/>
            <person name="Andrup L."/>
            <person name="Young S.K."/>
            <person name="Zeng Q."/>
            <person name="Gargeya S."/>
            <person name="Fitzgerald M."/>
            <person name="Haas B."/>
            <person name="Abouelleil A."/>
            <person name="Alvarado L."/>
            <person name="Arachchi H.M."/>
            <person name="Berlin A."/>
            <person name="Chapman S.B."/>
            <person name="Goldberg J."/>
            <person name="Griggs A."/>
            <person name="Gujja S."/>
            <person name="Hansen M."/>
            <person name="Howarth C."/>
            <person name="Imamovic A."/>
            <person name="Larimer J."/>
            <person name="McCowen C."/>
            <person name="Montmayeur A."/>
            <person name="Murphy C."/>
            <person name="Neiman D."/>
            <person name="Pearson M."/>
            <person name="Priest M."/>
            <person name="Roberts A."/>
            <person name="Saif S."/>
            <person name="Shea T."/>
            <person name="Sisk P."/>
            <person name="Sykes S."/>
            <person name="Wortman J."/>
            <person name="Nusbaum C."/>
            <person name="Birren B."/>
        </authorList>
    </citation>
    <scope>NUCLEOTIDE SEQUENCE [LARGE SCALE GENOMIC DNA]</scope>
    <source>
        <strain evidence="1 2">HuA4-10</strain>
    </source>
</reference>
<dbReference type="AlphaFoldDB" id="J8D5H9"/>
<dbReference type="Proteomes" id="UP000006977">
    <property type="component" value="Unassembled WGS sequence"/>
</dbReference>
<name>J8D5H9_BACCE</name>
<evidence type="ECO:0000313" key="1">
    <source>
        <dbReference type="EMBL" id="EJQ71350.1"/>
    </source>
</evidence>
<protein>
    <submittedName>
        <fullName evidence="1">Uncharacterized protein</fullName>
    </submittedName>
</protein>
<gene>
    <name evidence="1" type="ORF">IGC_05633</name>
</gene>
<dbReference type="HOGENOM" id="CLU_3004218_0_0_9"/>
<comment type="caution">
    <text evidence="1">The sequence shown here is derived from an EMBL/GenBank/DDBJ whole genome shotgun (WGS) entry which is preliminary data.</text>
</comment>
<organism evidence="1 2">
    <name type="scientific">Bacillus cereus HuA4-10</name>
    <dbReference type="NCBI Taxonomy" id="1053206"/>
    <lineage>
        <taxon>Bacteria</taxon>
        <taxon>Bacillati</taxon>
        <taxon>Bacillota</taxon>
        <taxon>Bacilli</taxon>
        <taxon>Bacillales</taxon>
        <taxon>Bacillaceae</taxon>
        <taxon>Bacillus</taxon>
        <taxon>Bacillus cereus group</taxon>
    </lineage>
</organism>
<dbReference type="PATRIC" id="fig|1053206.3.peg.5765"/>
<dbReference type="EMBL" id="AHEA01000057">
    <property type="protein sequence ID" value="EJQ71350.1"/>
    <property type="molecule type" value="Genomic_DNA"/>
</dbReference>